<dbReference type="CDD" id="cd17534">
    <property type="entry name" value="REC_DC-like"/>
    <property type="match status" value="1"/>
</dbReference>
<dbReference type="PANTHER" id="PTHR48111">
    <property type="entry name" value="REGULATOR OF RPOS"/>
    <property type="match status" value="1"/>
</dbReference>
<protein>
    <submittedName>
        <fullName evidence="6">Response regulator</fullName>
    </submittedName>
</protein>
<dbReference type="SUPFAM" id="SSF52172">
    <property type="entry name" value="CheY-like"/>
    <property type="match status" value="1"/>
</dbReference>
<dbReference type="InterPro" id="IPR000792">
    <property type="entry name" value="Tscrpt_reg_LuxR_C"/>
</dbReference>
<dbReference type="InterPro" id="IPR016032">
    <property type="entry name" value="Sig_transdc_resp-reg_C-effctor"/>
</dbReference>
<dbReference type="GO" id="GO:0032993">
    <property type="term" value="C:protein-DNA complex"/>
    <property type="evidence" value="ECO:0007669"/>
    <property type="project" value="TreeGrafter"/>
</dbReference>
<dbReference type="Gene3D" id="3.40.50.2300">
    <property type="match status" value="1"/>
</dbReference>
<accession>A0A523QHD3</accession>
<feature type="coiled-coil region" evidence="3">
    <location>
        <begin position="120"/>
        <end position="186"/>
    </location>
</feature>
<evidence type="ECO:0000256" key="2">
    <source>
        <dbReference type="PROSITE-ProRule" id="PRU00169"/>
    </source>
</evidence>
<evidence type="ECO:0000313" key="7">
    <source>
        <dbReference type="Proteomes" id="UP000320781"/>
    </source>
</evidence>
<dbReference type="SUPFAM" id="SSF46894">
    <property type="entry name" value="C-terminal effector domain of the bipartite response regulators"/>
    <property type="match status" value="1"/>
</dbReference>
<dbReference type="PRINTS" id="PR00038">
    <property type="entry name" value="HTHLUXR"/>
</dbReference>
<keyword evidence="3" id="KW-0175">Coiled coil</keyword>
<dbReference type="InterPro" id="IPR001789">
    <property type="entry name" value="Sig_transdc_resp-reg_receiver"/>
</dbReference>
<gene>
    <name evidence="6" type="ORF">E3J95_05765</name>
</gene>
<evidence type="ECO:0000259" key="4">
    <source>
        <dbReference type="PROSITE" id="PS50043"/>
    </source>
</evidence>
<dbReference type="InterPro" id="IPR011006">
    <property type="entry name" value="CheY-like_superfamily"/>
</dbReference>
<evidence type="ECO:0000313" key="6">
    <source>
        <dbReference type="EMBL" id="TES84903.1"/>
    </source>
</evidence>
<dbReference type="PANTHER" id="PTHR48111:SF69">
    <property type="entry name" value="RESPONSE REGULATOR RECEIVER"/>
    <property type="match status" value="1"/>
</dbReference>
<dbReference type="Proteomes" id="UP000320781">
    <property type="component" value="Unassembled WGS sequence"/>
</dbReference>
<dbReference type="PROSITE" id="PS50110">
    <property type="entry name" value="RESPONSE_REGULATORY"/>
    <property type="match status" value="1"/>
</dbReference>
<dbReference type="EMBL" id="SOKU01000280">
    <property type="protein sequence ID" value="TES84903.1"/>
    <property type="molecule type" value="Genomic_DNA"/>
</dbReference>
<dbReference type="SMART" id="SM00421">
    <property type="entry name" value="HTH_LUXR"/>
    <property type="match status" value="1"/>
</dbReference>
<feature type="domain" description="HTH luxR-type" evidence="4">
    <location>
        <begin position="251"/>
        <end position="316"/>
    </location>
</feature>
<dbReference type="Pfam" id="PF00072">
    <property type="entry name" value="Response_reg"/>
    <property type="match status" value="1"/>
</dbReference>
<keyword evidence="1" id="KW-0238">DNA-binding</keyword>
<feature type="modified residue" description="4-aspartylphosphate" evidence="2">
    <location>
        <position position="53"/>
    </location>
</feature>
<evidence type="ECO:0000259" key="5">
    <source>
        <dbReference type="PROSITE" id="PS50110"/>
    </source>
</evidence>
<comment type="caution">
    <text evidence="6">The sequence shown here is derived from an EMBL/GenBank/DDBJ whole genome shotgun (WGS) entry which is preliminary data.</text>
</comment>
<evidence type="ECO:0000256" key="3">
    <source>
        <dbReference type="SAM" id="Coils"/>
    </source>
</evidence>
<name>A0A523QHD3_UNCAE</name>
<dbReference type="PROSITE" id="PS00622">
    <property type="entry name" value="HTH_LUXR_1"/>
    <property type="match status" value="1"/>
</dbReference>
<keyword evidence="2" id="KW-0597">Phosphoprotein</keyword>
<reference evidence="6 7" key="1">
    <citation type="submission" date="2019-03" db="EMBL/GenBank/DDBJ databases">
        <title>Metabolic potential of uncultured bacteria and archaea associated with petroleum seepage in deep-sea sediments.</title>
        <authorList>
            <person name="Dong X."/>
            <person name="Hubert C."/>
        </authorList>
    </citation>
    <scope>NUCLEOTIDE SEQUENCE [LARGE SCALE GENOMIC DNA]</scope>
    <source>
        <strain evidence="6">E44_bin92</strain>
    </source>
</reference>
<dbReference type="CDD" id="cd06170">
    <property type="entry name" value="LuxR_C_like"/>
    <property type="match status" value="1"/>
</dbReference>
<dbReference type="Pfam" id="PF00196">
    <property type="entry name" value="GerE"/>
    <property type="match status" value="1"/>
</dbReference>
<organism evidence="6 7">
    <name type="scientific">Aerophobetes bacterium</name>
    <dbReference type="NCBI Taxonomy" id="2030807"/>
    <lineage>
        <taxon>Bacteria</taxon>
        <taxon>Candidatus Aerophobota</taxon>
    </lineage>
</organism>
<dbReference type="SMART" id="SM00448">
    <property type="entry name" value="REC"/>
    <property type="match status" value="1"/>
</dbReference>
<feature type="domain" description="Response regulatory" evidence="5">
    <location>
        <begin position="3"/>
        <end position="118"/>
    </location>
</feature>
<sequence length="317" mass="36351">MPDILIVDDEAYISTQVKEHLLSIGYDVVGMASSGQAAIEMAKSLHPDLILMDIVLPGKLDGIAAARIIKEEQDIPVIFLTAYTDDKLIERAKNVEPFGYIVKPFQEREIKAAIEVALYKKEMEEALQRAHDDLERRVEERTEELAKANEELQAEITERNQAEQALREREKELEIKTNSLEEVNAALRVLLKGRDEDRTELEEKVLFNVKELVVPFLERLKKSQLDPKQLSYIDILETNLNNIISPFSHTLSTKYLSLTPKEIQIANLIKEGKSTKEIGEVMVLSPRTIETHRKNMRKKLGLEKKKENLRSHLLTFQ</sequence>
<dbReference type="AlphaFoldDB" id="A0A523QHD3"/>
<dbReference type="GO" id="GO:0006355">
    <property type="term" value="P:regulation of DNA-templated transcription"/>
    <property type="evidence" value="ECO:0007669"/>
    <property type="project" value="InterPro"/>
</dbReference>
<dbReference type="GO" id="GO:0005829">
    <property type="term" value="C:cytosol"/>
    <property type="evidence" value="ECO:0007669"/>
    <property type="project" value="TreeGrafter"/>
</dbReference>
<dbReference type="PROSITE" id="PS50043">
    <property type="entry name" value="HTH_LUXR_2"/>
    <property type="match status" value="1"/>
</dbReference>
<dbReference type="GO" id="GO:0000976">
    <property type="term" value="F:transcription cis-regulatory region binding"/>
    <property type="evidence" value="ECO:0007669"/>
    <property type="project" value="TreeGrafter"/>
</dbReference>
<proteinExistence type="predicted"/>
<dbReference type="InterPro" id="IPR036388">
    <property type="entry name" value="WH-like_DNA-bd_sf"/>
</dbReference>
<dbReference type="GO" id="GO:0000156">
    <property type="term" value="F:phosphorelay response regulator activity"/>
    <property type="evidence" value="ECO:0007669"/>
    <property type="project" value="TreeGrafter"/>
</dbReference>
<dbReference type="Gene3D" id="1.10.10.10">
    <property type="entry name" value="Winged helix-like DNA-binding domain superfamily/Winged helix DNA-binding domain"/>
    <property type="match status" value="1"/>
</dbReference>
<evidence type="ECO:0000256" key="1">
    <source>
        <dbReference type="ARBA" id="ARBA00023125"/>
    </source>
</evidence>
<dbReference type="InterPro" id="IPR039420">
    <property type="entry name" value="WalR-like"/>
</dbReference>